<dbReference type="EMBL" id="JXTC01000156">
    <property type="protein sequence ID" value="PON84835.1"/>
    <property type="molecule type" value="Genomic_DNA"/>
</dbReference>
<name>A0A2P5EH15_TREOI</name>
<gene>
    <name evidence="1" type="ORF">TorRG33x02_193870</name>
</gene>
<reference evidence="2" key="1">
    <citation type="submission" date="2016-06" db="EMBL/GenBank/DDBJ databases">
        <title>Parallel loss of symbiosis genes in relatives of nitrogen-fixing non-legume Parasponia.</title>
        <authorList>
            <person name="Van Velzen R."/>
            <person name="Holmer R."/>
            <person name="Bu F."/>
            <person name="Rutten L."/>
            <person name="Van Zeijl A."/>
            <person name="Liu W."/>
            <person name="Santuari L."/>
            <person name="Cao Q."/>
            <person name="Sharma T."/>
            <person name="Shen D."/>
            <person name="Roswanjaya Y."/>
            <person name="Wardhani T."/>
            <person name="Kalhor M.S."/>
            <person name="Jansen J."/>
            <person name="Van den Hoogen J."/>
            <person name="Gungor B."/>
            <person name="Hartog M."/>
            <person name="Hontelez J."/>
            <person name="Verver J."/>
            <person name="Yang W.-C."/>
            <person name="Schijlen E."/>
            <person name="Repin R."/>
            <person name="Schilthuizen M."/>
            <person name="Schranz E."/>
            <person name="Heidstra R."/>
            <person name="Miyata K."/>
            <person name="Fedorova E."/>
            <person name="Kohlen W."/>
            <person name="Bisseling T."/>
            <person name="Smit S."/>
            <person name="Geurts R."/>
        </authorList>
    </citation>
    <scope>NUCLEOTIDE SEQUENCE [LARGE SCALE GENOMIC DNA]</scope>
    <source>
        <strain evidence="2">cv. RG33-2</strain>
    </source>
</reference>
<proteinExistence type="predicted"/>
<keyword evidence="2" id="KW-1185">Reference proteome</keyword>
<accession>A0A2P5EH15</accession>
<sequence>MLRRWLGWVRGVISIAKKTLLTLTGKKVCVRAHLNQLNVPLDGTKVRIRSTMALKSFFPAIECMGSLF</sequence>
<evidence type="ECO:0000313" key="1">
    <source>
        <dbReference type="EMBL" id="PON84835.1"/>
    </source>
</evidence>
<protein>
    <submittedName>
        <fullName evidence="1">Uncharacterized protein</fullName>
    </submittedName>
</protein>
<organism evidence="1 2">
    <name type="scientific">Trema orientale</name>
    <name type="common">Charcoal tree</name>
    <name type="synonym">Celtis orientalis</name>
    <dbReference type="NCBI Taxonomy" id="63057"/>
    <lineage>
        <taxon>Eukaryota</taxon>
        <taxon>Viridiplantae</taxon>
        <taxon>Streptophyta</taxon>
        <taxon>Embryophyta</taxon>
        <taxon>Tracheophyta</taxon>
        <taxon>Spermatophyta</taxon>
        <taxon>Magnoliopsida</taxon>
        <taxon>eudicotyledons</taxon>
        <taxon>Gunneridae</taxon>
        <taxon>Pentapetalae</taxon>
        <taxon>rosids</taxon>
        <taxon>fabids</taxon>
        <taxon>Rosales</taxon>
        <taxon>Cannabaceae</taxon>
        <taxon>Trema</taxon>
    </lineage>
</organism>
<evidence type="ECO:0000313" key="2">
    <source>
        <dbReference type="Proteomes" id="UP000237000"/>
    </source>
</evidence>
<comment type="caution">
    <text evidence="1">The sequence shown here is derived from an EMBL/GenBank/DDBJ whole genome shotgun (WGS) entry which is preliminary data.</text>
</comment>
<dbReference type="AlphaFoldDB" id="A0A2P5EH15"/>
<dbReference type="InParanoid" id="A0A2P5EH15"/>
<dbReference type="Proteomes" id="UP000237000">
    <property type="component" value="Unassembled WGS sequence"/>
</dbReference>